<sequence>MKLKPIPSQYGIIGVAVYWLEWALDIVPLAFAAYSIYLCTLLALQYWTKVNGYGALICSVFAIVFAIGSVVLNILTQFSFIETLQKKLEYAHYGCTIVGLIIHAVLLSFFTPIAYVRSSTDFYEHTMDNYKTDSVAQHYYNLYTSDPYEVRKIIWDRTITQKIPLTSFFILWGICFSIYFLGSNYTECHDPKSPSHHQNTQYVNQGHSDLEPLRQVPENENDDVQDNNEEETNEQ</sequence>
<dbReference type="EMBL" id="JAPFFF010000031">
    <property type="protein sequence ID" value="KAK8844887.1"/>
    <property type="molecule type" value="Genomic_DNA"/>
</dbReference>
<proteinExistence type="predicted"/>
<reference evidence="3 4" key="1">
    <citation type="submission" date="2024-04" db="EMBL/GenBank/DDBJ databases">
        <title>Tritrichomonas musculus Genome.</title>
        <authorList>
            <person name="Alves-Ferreira E."/>
            <person name="Grigg M."/>
            <person name="Lorenzi H."/>
            <person name="Galac M."/>
        </authorList>
    </citation>
    <scope>NUCLEOTIDE SEQUENCE [LARGE SCALE GENOMIC DNA]</scope>
    <source>
        <strain evidence="3 4">EAF2021</strain>
    </source>
</reference>
<feature type="region of interest" description="Disordered" evidence="1">
    <location>
        <begin position="190"/>
        <end position="235"/>
    </location>
</feature>
<feature type="compositionally biased region" description="Acidic residues" evidence="1">
    <location>
        <begin position="219"/>
        <end position="235"/>
    </location>
</feature>
<feature type="compositionally biased region" description="Polar residues" evidence="1">
    <location>
        <begin position="196"/>
        <end position="207"/>
    </location>
</feature>
<evidence type="ECO:0000256" key="2">
    <source>
        <dbReference type="SAM" id="Phobius"/>
    </source>
</evidence>
<keyword evidence="2" id="KW-1133">Transmembrane helix</keyword>
<comment type="caution">
    <text evidence="3">The sequence shown here is derived from an EMBL/GenBank/DDBJ whole genome shotgun (WGS) entry which is preliminary data.</text>
</comment>
<organism evidence="3 4">
    <name type="scientific">Tritrichomonas musculus</name>
    <dbReference type="NCBI Taxonomy" id="1915356"/>
    <lineage>
        <taxon>Eukaryota</taxon>
        <taxon>Metamonada</taxon>
        <taxon>Parabasalia</taxon>
        <taxon>Tritrichomonadida</taxon>
        <taxon>Tritrichomonadidae</taxon>
        <taxon>Tritrichomonas</taxon>
    </lineage>
</organism>
<evidence type="ECO:0000313" key="4">
    <source>
        <dbReference type="Proteomes" id="UP001470230"/>
    </source>
</evidence>
<feature type="transmembrane region" description="Helical" evidence="2">
    <location>
        <begin position="56"/>
        <end position="78"/>
    </location>
</feature>
<feature type="transmembrane region" description="Helical" evidence="2">
    <location>
        <begin position="163"/>
        <end position="182"/>
    </location>
</feature>
<keyword evidence="2" id="KW-0472">Membrane</keyword>
<evidence type="ECO:0000256" key="1">
    <source>
        <dbReference type="SAM" id="MobiDB-lite"/>
    </source>
</evidence>
<feature type="transmembrane region" description="Helical" evidence="2">
    <location>
        <begin position="90"/>
        <end position="110"/>
    </location>
</feature>
<name>A0ABR2HDZ7_9EUKA</name>
<evidence type="ECO:0000313" key="3">
    <source>
        <dbReference type="EMBL" id="KAK8844887.1"/>
    </source>
</evidence>
<keyword evidence="2" id="KW-0812">Transmembrane</keyword>
<protein>
    <submittedName>
        <fullName evidence="3">Uncharacterized protein</fullName>
    </submittedName>
</protein>
<accession>A0ABR2HDZ7</accession>
<gene>
    <name evidence="3" type="ORF">M9Y10_021058</name>
</gene>
<dbReference type="Proteomes" id="UP001470230">
    <property type="component" value="Unassembled WGS sequence"/>
</dbReference>
<keyword evidence="4" id="KW-1185">Reference proteome</keyword>